<dbReference type="InterPro" id="IPR027417">
    <property type="entry name" value="P-loop_NTPase"/>
</dbReference>
<evidence type="ECO:0000256" key="5">
    <source>
        <dbReference type="ARBA" id="ARBA00022741"/>
    </source>
</evidence>
<name>A0AAN8K9W1_PATCE</name>
<dbReference type="EMBL" id="JAZGQO010000002">
    <property type="protein sequence ID" value="KAK6191382.1"/>
    <property type="molecule type" value="Genomic_DNA"/>
</dbReference>
<evidence type="ECO:0000256" key="6">
    <source>
        <dbReference type="ARBA" id="ARBA00022840"/>
    </source>
</evidence>
<accession>A0AAN8K9W1</accession>
<keyword evidence="12" id="KW-1185">Reference proteome</keyword>
<evidence type="ECO:0000256" key="3">
    <source>
        <dbReference type="ARBA" id="ARBA00022448"/>
    </source>
</evidence>
<evidence type="ECO:0000256" key="1">
    <source>
        <dbReference type="ARBA" id="ARBA00004141"/>
    </source>
</evidence>
<reference evidence="11 12" key="1">
    <citation type="submission" date="2024-01" db="EMBL/GenBank/DDBJ databases">
        <title>The genome of the rayed Mediterranean limpet Patella caerulea (Linnaeus, 1758).</title>
        <authorList>
            <person name="Anh-Thu Weber A."/>
            <person name="Halstead-Nussloch G."/>
        </authorList>
    </citation>
    <scope>NUCLEOTIDE SEQUENCE [LARGE SCALE GENOMIC DNA]</scope>
    <source>
        <strain evidence="11">AATW-2023a</strain>
        <tissue evidence="11">Whole specimen</tissue>
    </source>
</reference>
<keyword evidence="5" id="KW-0547">Nucleotide-binding</keyword>
<keyword evidence="3" id="KW-0813">Transport</keyword>
<evidence type="ECO:0000256" key="8">
    <source>
        <dbReference type="ARBA" id="ARBA00023136"/>
    </source>
</evidence>
<organism evidence="11 12">
    <name type="scientific">Patella caerulea</name>
    <name type="common">Rayed Mediterranean limpet</name>
    <dbReference type="NCBI Taxonomy" id="87958"/>
    <lineage>
        <taxon>Eukaryota</taxon>
        <taxon>Metazoa</taxon>
        <taxon>Spiralia</taxon>
        <taxon>Lophotrochozoa</taxon>
        <taxon>Mollusca</taxon>
        <taxon>Gastropoda</taxon>
        <taxon>Patellogastropoda</taxon>
        <taxon>Patelloidea</taxon>
        <taxon>Patellidae</taxon>
        <taxon>Patella</taxon>
    </lineage>
</organism>
<keyword evidence="8 9" id="KW-0472">Membrane</keyword>
<feature type="transmembrane region" description="Helical" evidence="9">
    <location>
        <begin position="627"/>
        <end position="646"/>
    </location>
</feature>
<dbReference type="Gene3D" id="3.40.50.300">
    <property type="entry name" value="P-loop containing nucleotide triphosphate hydrolases"/>
    <property type="match status" value="1"/>
</dbReference>
<feature type="transmembrane region" description="Helical" evidence="9">
    <location>
        <begin position="535"/>
        <end position="553"/>
    </location>
</feature>
<evidence type="ECO:0000313" key="11">
    <source>
        <dbReference type="EMBL" id="KAK6191382.1"/>
    </source>
</evidence>
<dbReference type="Pfam" id="PF00005">
    <property type="entry name" value="ABC_tran"/>
    <property type="match status" value="1"/>
</dbReference>
<evidence type="ECO:0000256" key="9">
    <source>
        <dbReference type="SAM" id="Phobius"/>
    </source>
</evidence>
<dbReference type="GO" id="GO:0005886">
    <property type="term" value="C:plasma membrane"/>
    <property type="evidence" value="ECO:0007669"/>
    <property type="project" value="TreeGrafter"/>
</dbReference>
<evidence type="ECO:0000256" key="4">
    <source>
        <dbReference type="ARBA" id="ARBA00022692"/>
    </source>
</evidence>
<dbReference type="PROSITE" id="PS50893">
    <property type="entry name" value="ABC_TRANSPORTER_2"/>
    <property type="match status" value="1"/>
</dbReference>
<dbReference type="InterPro" id="IPR003593">
    <property type="entry name" value="AAA+_ATPase"/>
</dbReference>
<dbReference type="InterPro" id="IPR003439">
    <property type="entry name" value="ABC_transporter-like_ATP-bd"/>
</dbReference>
<comment type="similarity">
    <text evidence="2">Belongs to the ABC transporter superfamily. ABCG family. Eye pigment precursor importer (TC 3.A.1.204) subfamily.</text>
</comment>
<dbReference type="GO" id="GO:0140359">
    <property type="term" value="F:ABC-type transporter activity"/>
    <property type="evidence" value="ECO:0007669"/>
    <property type="project" value="InterPro"/>
</dbReference>
<keyword evidence="7 9" id="KW-1133">Transmembrane helix</keyword>
<evidence type="ECO:0000259" key="10">
    <source>
        <dbReference type="PROSITE" id="PS50893"/>
    </source>
</evidence>
<protein>
    <recommendedName>
        <fullName evidence="10">ABC transporter domain-containing protein</fullName>
    </recommendedName>
</protein>
<dbReference type="PANTHER" id="PTHR48041">
    <property type="entry name" value="ABC TRANSPORTER G FAMILY MEMBER 28"/>
    <property type="match status" value="1"/>
</dbReference>
<sequence>MSIYKPKDSPVNAGMEVVFRDINVKKSNERILRNVSGIAKPGRLLTVMGPSGCGKTTLLDALMGRNAYQSGEITLNGQPFNKQIKRKLSYVIKDAVFFPNVTLRETLRFAAMLRLPDAIPIKQKLARMESIIDTLDIRKCLDIEMGNSTTSGLTDGDRMRASIACELITNPLMIVIDEPTADLDAFTSIALIKTLKAYTQKSNKTVIMTTQKPSSQIFHMLDQLLLLSEGQVVYFGDSHKVMNFFENIGLHIEPNFNPADFILEKLEGDKETREKISDAALDFRNSDQWPEILSKSSTNFSSLQLNLEMIEEARKRPTLDRKNPIVNIKRKISNRGKKATGDEEDIGSVDMSLMELEYPELFVDKDKWPTSFFTQFKHLTVRTFWQCKSRIFSKMKLIESVLLCVIVSLVWFQLPRIEETLRDRMGAIFFIVTIWGIIPLIDAVTSFATERAVIDKERTANWYRLSAYYVAKMTSEIPLLLIPPIFFLIFTYWIIGLNNVGGFFGMIFTIIITAVTGQSLGLFVGIAFTNVKTGVSVSVIAMTAIMLLGGFFTRNLPFWLDWVKYFSFIHYAFHCSLVLEFYDGEGVQCLQAKNESNFMICKDVNVTHIPPEDILSNLDIHLSYIEYFLPLLFFAALFRLLGYFLLRFVHYPKLL</sequence>
<keyword evidence="6" id="KW-0067">ATP-binding</keyword>
<evidence type="ECO:0000313" key="12">
    <source>
        <dbReference type="Proteomes" id="UP001347796"/>
    </source>
</evidence>
<feature type="domain" description="ABC transporter" evidence="10">
    <location>
        <begin position="17"/>
        <end position="254"/>
    </location>
</feature>
<feature type="transmembrane region" description="Helical" evidence="9">
    <location>
        <begin position="426"/>
        <end position="448"/>
    </location>
</feature>
<dbReference type="InterPro" id="IPR050352">
    <property type="entry name" value="ABCG_transporters"/>
</dbReference>
<dbReference type="AlphaFoldDB" id="A0AAN8K9W1"/>
<dbReference type="GO" id="GO:0005524">
    <property type="term" value="F:ATP binding"/>
    <property type="evidence" value="ECO:0007669"/>
    <property type="project" value="UniProtKB-KW"/>
</dbReference>
<evidence type="ECO:0000256" key="2">
    <source>
        <dbReference type="ARBA" id="ARBA00005814"/>
    </source>
</evidence>
<feature type="transmembrane region" description="Helical" evidence="9">
    <location>
        <begin position="501"/>
        <end position="528"/>
    </location>
</feature>
<dbReference type="PANTHER" id="PTHR48041:SF63">
    <property type="entry name" value="EARLY GENE AT 23, ISOFORM C"/>
    <property type="match status" value="1"/>
</dbReference>
<dbReference type="SMART" id="SM00382">
    <property type="entry name" value="AAA"/>
    <property type="match status" value="1"/>
</dbReference>
<proteinExistence type="inferred from homology"/>
<evidence type="ECO:0000256" key="7">
    <source>
        <dbReference type="ARBA" id="ARBA00022989"/>
    </source>
</evidence>
<comment type="subcellular location">
    <subcellularLocation>
        <location evidence="1">Membrane</location>
        <topology evidence="1">Multi-pass membrane protein</topology>
    </subcellularLocation>
</comment>
<keyword evidence="4 9" id="KW-0812">Transmembrane</keyword>
<comment type="caution">
    <text evidence="11">The sequence shown here is derived from an EMBL/GenBank/DDBJ whole genome shotgun (WGS) entry which is preliminary data.</text>
</comment>
<feature type="transmembrane region" description="Helical" evidence="9">
    <location>
        <begin position="477"/>
        <end position="495"/>
    </location>
</feature>
<dbReference type="Pfam" id="PF01061">
    <property type="entry name" value="ABC2_membrane"/>
    <property type="match status" value="1"/>
</dbReference>
<dbReference type="SUPFAM" id="SSF52540">
    <property type="entry name" value="P-loop containing nucleoside triphosphate hydrolases"/>
    <property type="match status" value="1"/>
</dbReference>
<gene>
    <name evidence="11" type="ORF">SNE40_003088</name>
</gene>
<dbReference type="GO" id="GO:0016887">
    <property type="term" value="F:ATP hydrolysis activity"/>
    <property type="evidence" value="ECO:0007669"/>
    <property type="project" value="InterPro"/>
</dbReference>
<dbReference type="InterPro" id="IPR013525">
    <property type="entry name" value="ABC2_TM"/>
</dbReference>
<dbReference type="Proteomes" id="UP001347796">
    <property type="component" value="Unassembled WGS sequence"/>
</dbReference>